<evidence type="ECO:0000313" key="1">
    <source>
        <dbReference type="EMBL" id="SIQ92892.1"/>
    </source>
</evidence>
<dbReference type="Gene3D" id="1.10.10.1330">
    <property type="entry name" value="RNA polymerase sigma-54 factor, core-binding domain"/>
    <property type="match status" value="1"/>
</dbReference>
<evidence type="ECO:0000313" key="2">
    <source>
        <dbReference type="Proteomes" id="UP000185669"/>
    </source>
</evidence>
<dbReference type="GO" id="GO:0003677">
    <property type="term" value="F:DNA binding"/>
    <property type="evidence" value="ECO:0007669"/>
    <property type="project" value="InterPro"/>
</dbReference>
<gene>
    <name evidence="1" type="ORF">SAMN05421834_11049</name>
</gene>
<dbReference type="Proteomes" id="UP000185669">
    <property type="component" value="Unassembled WGS sequence"/>
</dbReference>
<keyword evidence="2" id="KW-1185">Reference proteome</keyword>
<organism evidence="1 2">
    <name type="scientific">Halanaerobium kushneri</name>
    <dbReference type="NCBI Taxonomy" id="56779"/>
    <lineage>
        <taxon>Bacteria</taxon>
        <taxon>Bacillati</taxon>
        <taxon>Bacillota</taxon>
        <taxon>Clostridia</taxon>
        <taxon>Halanaerobiales</taxon>
        <taxon>Halanaerobiaceae</taxon>
        <taxon>Halanaerobium</taxon>
    </lineage>
</organism>
<dbReference type="InterPro" id="IPR038709">
    <property type="entry name" value="RpoN_core-bd_sf"/>
</dbReference>
<reference evidence="2" key="1">
    <citation type="submission" date="2017-01" db="EMBL/GenBank/DDBJ databases">
        <authorList>
            <person name="Varghese N."/>
            <person name="Submissions S."/>
        </authorList>
    </citation>
    <scope>NUCLEOTIDE SEQUENCE [LARGE SCALE GENOMIC DNA]</scope>
    <source>
        <strain evidence="2">ATCC 700103</strain>
    </source>
</reference>
<name>A0A1N6WS94_9FIRM</name>
<dbReference type="EMBL" id="FTNC01000010">
    <property type="protein sequence ID" value="SIQ92892.1"/>
    <property type="molecule type" value="Genomic_DNA"/>
</dbReference>
<dbReference type="GO" id="GO:0006352">
    <property type="term" value="P:DNA-templated transcription initiation"/>
    <property type="evidence" value="ECO:0007669"/>
    <property type="project" value="InterPro"/>
</dbReference>
<proteinExistence type="predicted"/>
<protein>
    <submittedName>
        <fullName evidence="1">RNA polymerase sigma-54 factor</fullName>
    </submittedName>
</protein>
<dbReference type="STRING" id="56779.SAMN05421834_11049"/>
<sequence>MNENEIEAGKFIIGSFNEKGKLTLELEVIAELFSFSLAEIEEIYNKIKTLDIDFTELNSLENKVDYVDPYIVVKKADNKYKIIYKEKFSPTLKINNYYYNLLKNSEDQEC</sequence>
<accession>A0A1N6WS94</accession>
<dbReference type="AlphaFoldDB" id="A0A1N6WS94"/>